<feature type="compositionally biased region" description="Basic and acidic residues" evidence="1">
    <location>
        <begin position="7"/>
        <end position="19"/>
    </location>
</feature>
<dbReference type="STRING" id="79200.A0A166H4P4"/>
<dbReference type="EMBL" id="LNRQ01000001">
    <property type="protein sequence ID" value="KZN09717.1"/>
    <property type="molecule type" value="Genomic_DNA"/>
</dbReference>
<evidence type="ECO:0000256" key="1">
    <source>
        <dbReference type="SAM" id="MobiDB-lite"/>
    </source>
</evidence>
<accession>A0A166H4P4</accession>
<feature type="region of interest" description="Disordered" evidence="1">
    <location>
        <begin position="1"/>
        <end position="44"/>
    </location>
</feature>
<dbReference type="AlphaFoldDB" id="A0A166H4P4"/>
<gene>
    <name evidence="2" type="ORF">DCAR_002373</name>
</gene>
<dbReference type="Gene3D" id="3.30.200.20">
    <property type="entry name" value="Phosphorylase Kinase, domain 1"/>
    <property type="match status" value="1"/>
</dbReference>
<comment type="caution">
    <text evidence="2">The sequence shown here is derived from an EMBL/GenBank/DDBJ whole genome shotgun (WGS) entry which is preliminary data.</text>
</comment>
<reference evidence="2" key="1">
    <citation type="journal article" date="2016" name="Nat. Genet.">
        <title>A high-quality carrot genome assembly provides new insights into carotenoid accumulation and asterid genome evolution.</title>
        <authorList>
            <person name="Iorizzo M."/>
            <person name="Ellison S."/>
            <person name="Senalik D."/>
            <person name="Zeng P."/>
            <person name="Satapoomin P."/>
            <person name="Huang J."/>
            <person name="Bowman M."/>
            <person name="Iovene M."/>
            <person name="Sanseverino W."/>
            <person name="Cavagnaro P."/>
            <person name="Yildiz M."/>
            <person name="Macko-Podgorni A."/>
            <person name="Moranska E."/>
            <person name="Grzebelus E."/>
            <person name="Grzebelus D."/>
            <person name="Ashrafi H."/>
            <person name="Zheng Z."/>
            <person name="Cheng S."/>
            <person name="Spooner D."/>
            <person name="Van Deynze A."/>
            <person name="Simon P."/>
        </authorList>
    </citation>
    <scope>NUCLEOTIDE SEQUENCE [LARGE SCALE GENOMIC DNA]</scope>
    <source>
        <tissue evidence="2">Leaf</tissue>
    </source>
</reference>
<organism evidence="2">
    <name type="scientific">Daucus carota subsp. sativus</name>
    <name type="common">Carrot</name>
    <dbReference type="NCBI Taxonomy" id="79200"/>
    <lineage>
        <taxon>Eukaryota</taxon>
        <taxon>Viridiplantae</taxon>
        <taxon>Streptophyta</taxon>
        <taxon>Embryophyta</taxon>
        <taxon>Tracheophyta</taxon>
        <taxon>Spermatophyta</taxon>
        <taxon>Magnoliopsida</taxon>
        <taxon>eudicotyledons</taxon>
        <taxon>Gunneridae</taxon>
        <taxon>Pentapetalae</taxon>
        <taxon>asterids</taxon>
        <taxon>campanulids</taxon>
        <taxon>Apiales</taxon>
        <taxon>Apiaceae</taxon>
        <taxon>Apioideae</taxon>
        <taxon>Scandiceae</taxon>
        <taxon>Daucinae</taxon>
        <taxon>Daucus</taxon>
        <taxon>Daucus sect. Daucus</taxon>
    </lineage>
</organism>
<dbReference type="OMA" id="SHNSKDM"/>
<name>A0A166H4P4_DAUCS</name>
<protein>
    <recommendedName>
        <fullName evidence="3">Protein kinase domain-containing protein</fullName>
    </recommendedName>
</protein>
<sequence>MDSNTSDEIREAEKDEKLETQGGGSKVNDIGSLTPGKSLESHNSKDMIFRADKIDLKSLDVQLEKHLSRVWSRSTDPQKPKEVWEIDLSKLEIKYLVARGTYGTIYRGTYDKQDVAGQIA</sequence>
<evidence type="ECO:0000313" key="2">
    <source>
        <dbReference type="EMBL" id="KZN09717.1"/>
    </source>
</evidence>
<dbReference type="Gramene" id="KZN09717">
    <property type="protein sequence ID" value="KZN09717"/>
    <property type="gene ID" value="DCAR_002373"/>
</dbReference>
<proteinExistence type="predicted"/>
<evidence type="ECO:0008006" key="3">
    <source>
        <dbReference type="Google" id="ProtNLM"/>
    </source>
</evidence>